<dbReference type="EMBL" id="SSNT01000031">
    <property type="protein sequence ID" value="THF74985.1"/>
    <property type="molecule type" value="Genomic_DNA"/>
</dbReference>
<dbReference type="OrthoDB" id="1707920at2"/>
<dbReference type="Proteomes" id="UP000310334">
    <property type="component" value="Unassembled WGS sequence"/>
</dbReference>
<dbReference type="RefSeq" id="WP_136358806.1">
    <property type="nucleotide sequence ID" value="NZ_CP046266.1"/>
</dbReference>
<evidence type="ECO:0000313" key="2">
    <source>
        <dbReference type="Proteomes" id="UP000310334"/>
    </source>
</evidence>
<dbReference type="AlphaFoldDB" id="A0A4S4BM82"/>
<accession>A0A4S4BM82</accession>
<protein>
    <submittedName>
        <fullName evidence="1">Uncharacterized protein</fullName>
    </submittedName>
</protein>
<keyword evidence="2" id="KW-1185">Reference proteome</keyword>
<organism evidence="1 2">
    <name type="scientific">Metabacillus sediminilitoris</name>
    <dbReference type="NCBI Taxonomy" id="2567941"/>
    <lineage>
        <taxon>Bacteria</taxon>
        <taxon>Bacillati</taxon>
        <taxon>Bacillota</taxon>
        <taxon>Bacilli</taxon>
        <taxon>Bacillales</taxon>
        <taxon>Bacillaceae</taxon>
        <taxon>Metabacillus</taxon>
    </lineage>
</organism>
<evidence type="ECO:0000313" key="1">
    <source>
        <dbReference type="EMBL" id="THF74985.1"/>
    </source>
</evidence>
<proteinExistence type="predicted"/>
<name>A0A4S4BM82_9BACI</name>
<reference evidence="1 2" key="1">
    <citation type="submission" date="2019-04" db="EMBL/GenBank/DDBJ databases">
        <title>Bacillus sediminilitoris sp. nov., isolated from a tidal flat sediment on the East China Sea.</title>
        <authorList>
            <person name="Wei Y."/>
            <person name="Mao H."/>
            <person name="Fang J."/>
        </authorList>
    </citation>
    <scope>NUCLEOTIDE SEQUENCE [LARGE SCALE GENOMIC DNA]</scope>
    <source>
        <strain evidence="1 2">DSL-17</strain>
    </source>
</reference>
<gene>
    <name evidence="1" type="ORF">E6W99_24485</name>
</gene>
<comment type="caution">
    <text evidence="1">The sequence shown here is derived from an EMBL/GenBank/DDBJ whole genome shotgun (WGS) entry which is preliminary data.</text>
</comment>
<sequence length="86" mass="9901">MSGNIDKRNRLDKAPFSYQVTKNNTVHIYYNGIQIKILKGKDAAKILEKINMALDEKSVQLILAKITGNFKRGNERNENLKKREIP</sequence>